<dbReference type="InterPro" id="IPR015020">
    <property type="entry name" value="Rv2525c-like_Glyco_Hydro-like"/>
</dbReference>
<dbReference type="InterPro" id="IPR036365">
    <property type="entry name" value="PGBD-like_sf"/>
</dbReference>
<dbReference type="CDD" id="cd06418">
    <property type="entry name" value="GH25_BacA-like"/>
    <property type="match status" value="1"/>
</dbReference>
<dbReference type="InterPro" id="IPR017853">
    <property type="entry name" value="GH"/>
</dbReference>
<evidence type="ECO:0000313" key="4">
    <source>
        <dbReference type="Proteomes" id="UP000070394"/>
    </source>
</evidence>
<dbReference type="SUPFAM" id="SSF51445">
    <property type="entry name" value="(Trans)glycosidases"/>
    <property type="match status" value="1"/>
</dbReference>
<protein>
    <submittedName>
        <fullName evidence="3">Peptidoglycan binding domain protein</fullName>
    </submittedName>
</protein>
<reference evidence="4" key="1">
    <citation type="submission" date="2016-01" db="EMBL/GenBank/DDBJ databases">
        <authorList>
            <person name="Mitreva M."/>
            <person name="Pepin K.H."/>
            <person name="Mihindukulasuriya K.A."/>
            <person name="Fulton R."/>
            <person name="Fronick C."/>
            <person name="O'Laughlin M."/>
            <person name="Miner T."/>
            <person name="Herter B."/>
            <person name="Rosa B.A."/>
            <person name="Cordes M."/>
            <person name="Tomlinson C."/>
            <person name="Wollam A."/>
            <person name="Palsikar V.B."/>
            <person name="Mardis E.R."/>
            <person name="Wilson R.K."/>
        </authorList>
    </citation>
    <scope>NUCLEOTIDE SEQUENCE [LARGE SCALE GENOMIC DNA]</scope>
    <source>
        <strain evidence="4">DNF00896</strain>
    </source>
</reference>
<dbReference type="InterPro" id="IPR002477">
    <property type="entry name" value="Peptidoglycan-bd-like"/>
</dbReference>
<dbReference type="Pfam" id="PF08924">
    <property type="entry name" value="Rv2525c_GlyHyd-like"/>
    <property type="match status" value="1"/>
</dbReference>
<dbReference type="EMBL" id="LSDA01000091">
    <property type="protein sequence ID" value="KXB57405.1"/>
    <property type="molecule type" value="Genomic_DNA"/>
</dbReference>
<sequence>MDKMVQKVQTWLMEHYNGKDRFETIKEEDIDGIAGTGTVRRLIEALQIELNENFNTKIIVDGSFGLGTLKGLPAIIGKGYNIPNIVCIIQGSLWCKGYSAGEIDGIYGDGVVAGVRRFQRDAGINEDGIIRPYILQGIMNTDGYAFSNNSNSRKSGIHRIQLAMNKYYGLKIGLTAPNGDWDKKSQRNFIKCCQSEWGISVVDGVWGDNTMKSAPTLSKNVSGYKASKILLQMALTLSGNYNGEFTGIFDDATYKAVYNFQDTMEIGAEGVVGKGTWASLLSTRGNTSRKAKAFDTNVRLTSETAMKYKNLGYTDVGRYLTNVKNGVLDKRITPEELDIIKKTGLKVFPIFQKYGRENDYFTQNQGETDGKEAMLAAINLGFPSTVTIYFAIDYDIYKSDIDKYIVPYFKGIHKSMGKSYSIGVYGPRAVCNLLYENKLAEYSFVSDMSSGFSSNIGEVMPVNWAYEQFFEDKSLNIDKCMTSKRSTGVVPDWTNKGGNFNEIKNIYDTVNKYLTVILAITHPASSTPKIYDINKCILAYLRSSNYDITVGIDKVLDKIISNKDFSGLKEFGKGAGWNILAGERHPDIVKTVEKNYPDFDPKKYSFQDPITSIDIEITHFAATLGAYITTFFITDLGKSEESALDSYTGWAGDLIQMYAIISMSLEKGYNYFDNTNLQKMIGTLDGELNGYIMFDKNGEEMSKPSSGFSIVDLIQDVDAFNIYKMYNLNKIEIYNALNDYYYVSAKCKKRYTYFKDFLLAEFKKESLSDVAKIFTSREHSILSDSFEELFGKFDSDKSEQVAKAFQDKIEYLIENEK</sequence>
<dbReference type="OrthoDB" id="1795295at2"/>
<evidence type="ECO:0000259" key="2">
    <source>
        <dbReference type="Pfam" id="PF08924"/>
    </source>
</evidence>
<keyword evidence="4" id="KW-1185">Reference proteome</keyword>
<dbReference type="Gene3D" id="3.20.20.80">
    <property type="entry name" value="Glycosidases"/>
    <property type="match status" value="1"/>
</dbReference>
<dbReference type="RefSeq" id="WP_060931239.1">
    <property type="nucleotide sequence ID" value="NZ_KQ959828.1"/>
</dbReference>
<gene>
    <name evidence="3" type="ORF">HMPREF1866_01493</name>
</gene>
<dbReference type="STRING" id="467210.HMPREF1866_01493"/>
<name>A0A133ZPM9_9FIRM</name>
<feature type="domain" description="Peptidoglycan binding-like" evidence="1">
    <location>
        <begin position="86"/>
        <end position="130"/>
    </location>
</feature>
<dbReference type="Gene3D" id="1.10.101.10">
    <property type="entry name" value="PGBD-like superfamily/PGBD"/>
    <property type="match status" value="2"/>
</dbReference>
<proteinExistence type="predicted"/>
<dbReference type="SUPFAM" id="SSF47090">
    <property type="entry name" value="PGBD-like"/>
    <property type="match status" value="2"/>
</dbReference>
<organism evidence="3 4">
    <name type="scientific">Lachnoanaerobaculum saburreum</name>
    <dbReference type="NCBI Taxonomy" id="467210"/>
    <lineage>
        <taxon>Bacteria</taxon>
        <taxon>Bacillati</taxon>
        <taxon>Bacillota</taxon>
        <taxon>Clostridia</taxon>
        <taxon>Lachnospirales</taxon>
        <taxon>Lachnospiraceae</taxon>
        <taxon>Lachnoanaerobaculum</taxon>
    </lineage>
</organism>
<evidence type="ECO:0000259" key="1">
    <source>
        <dbReference type="Pfam" id="PF01471"/>
    </source>
</evidence>
<comment type="caution">
    <text evidence="3">The sequence shown here is derived from an EMBL/GenBank/DDBJ whole genome shotgun (WGS) entry which is preliminary data.</text>
</comment>
<dbReference type="InterPro" id="IPR036366">
    <property type="entry name" value="PGBDSf"/>
</dbReference>
<accession>A0A133ZPM9</accession>
<feature type="domain" description="Peptidoglycan binding-like" evidence="1">
    <location>
        <begin position="230"/>
        <end position="280"/>
    </location>
</feature>
<dbReference type="AlphaFoldDB" id="A0A133ZPM9"/>
<dbReference type="Proteomes" id="UP000070394">
    <property type="component" value="Unassembled WGS sequence"/>
</dbReference>
<feature type="domain" description="Rv2525c-like glycoside hydrolase-like" evidence="2">
    <location>
        <begin position="309"/>
        <end position="472"/>
    </location>
</feature>
<dbReference type="PATRIC" id="fig|467210.3.peg.1477"/>
<dbReference type="Pfam" id="PF01471">
    <property type="entry name" value="PG_binding_1"/>
    <property type="match status" value="2"/>
</dbReference>
<evidence type="ECO:0000313" key="3">
    <source>
        <dbReference type="EMBL" id="KXB57405.1"/>
    </source>
</evidence>